<dbReference type="EMBL" id="JQED01000003">
    <property type="protein sequence ID" value="KGJ95455.1"/>
    <property type="molecule type" value="Genomic_DNA"/>
</dbReference>
<dbReference type="Proteomes" id="UP000029843">
    <property type="component" value="Unassembled WGS sequence"/>
</dbReference>
<evidence type="ECO:0008006" key="3">
    <source>
        <dbReference type="Google" id="ProtNLM"/>
    </source>
</evidence>
<accession>A0A099KZ21</accession>
<name>A0A099KZ21_COLPS</name>
<evidence type="ECO:0000313" key="1">
    <source>
        <dbReference type="EMBL" id="KGJ95455.1"/>
    </source>
</evidence>
<protein>
    <recommendedName>
        <fullName evidence="3">DUF2164 domain-containing protein</fullName>
    </recommendedName>
</protein>
<sequence>MSTIKFSSTEIEQLVTKIQCYFAKELDQDLGQFDAEFLLDFFSKEVGGHFYNRGLFDAQAVIAAKLDNVSEMVQEGISEIEKPIS</sequence>
<dbReference type="AlphaFoldDB" id="A0A099KZ21"/>
<dbReference type="InterPro" id="IPR018680">
    <property type="entry name" value="DUF2164"/>
</dbReference>
<dbReference type="OrthoDB" id="6629495at2"/>
<evidence type="ECO:0000313" key="2">
    <source>
        <dbReference type="Proteomes" id="UP000029843"/>
    </source>
</evidence>
<dbReference type="PATRIC" id="fig|28229.4.peg.228"/>
<reference evidence="1 2" key="1">
    <citation type="submission" date="2014-08" db="EMBL/GenBank/DDBJ databases">
        <title>Genomic and Phenotypic Diversity of Colwellia psychrerythraea strains from Disparate Marine Basins.</title>
        <authorList>
            <person name="Techtmann S.M."/>
            <person name="Stelling S.C."/>
            <person name="Utturkar S.M."/>
            <person name="Alshibli N."/>
            <person name="Harris A."/>
            <person name="Brown S.D."/>
            <person name="Hazen T.C."/>
        </authorList>
    </citation>
    <scope>NUCLEOTIDE SEQUENCE [LARGE SCALE GENOMIC DNA]</scope>
    <source>
        <strain evidence="1 2">ND2E</strain>
    </source>
</reference>
<dbReference type="Pfam" id="PF09932">
    <property type="entry name" value="DUF2164"/>
    <property type="match status" value="1"/>
</dbReference>
<organism evidence="1 2">
    <name type="scientific">Colwellia psychrerythraea</name>
    <name type="common">Vibrio psychroerythus</name>
    <dbReference type="NCBI Taxonomy" id="28229"/>
    <lineage>
        <taxon>Bacteria</taxon>
        <taxon>Pseudomonadati</taxon>
        <taxon>Pseudomonadota</taxon>
        <taxon>Gammaproteobacteria</taxon>
        <taxon>Alteromonadales</taxon>
        <taxon>Colwelliaceae</taxon>
        <taxon>Colwellia</taxon>
    </lineage>
</organism>
<comment type="caution">
    <text evidence="1">The sequence shown here is derived from an EMBL/GenBank/DDBJ whole genome shotgun (WGS) entry which is preliminary data.</text>
</comment>
<dbReference type="RefSeq" id="WP_033092018.1">
    <property type="nucleotide sequence ID" value="NZ_JQED01000003.1"/>
</dbReference>
<gene>
    <name evidence="1" type="ORF">ND2E_1237</name>
</gene>
<proteinExistence type="predicted"/>